<feature type="domain" description="Ras-associating" evidence="1">
    <location>
        <begin position="14"/>
        <end position="81"/>
    </location>
</feature>
<dbReference type="Proteomes" id="UP001623348">
    <property type="component" value="Unassembled WGS sequence"/>
</dbReference>
<name>A0ABC9X4W3_GRUJA</name>
<dbReference type="SMART" id="SM00314">
    <property type="entry name" value="RA"/>
    <property type="match status" value="1"/>
</dbReference>
<comment type="caution">
    <text evidence="2">The sequence shown here is derived from an EMBL/GenBank/DDBJ whole genome shotgun (WGS) entry which is preliminary data.</text>
</comment>
<dbReference type="Pfam" id="PF00788">
    <property type="entry name" value="RA"/>
    <property type="match status" value="1"/>
</dbReference>
<gene>
    <name evidence="2" type="ORF">GRJ2_001737200</name>
</gene>
<protein>
    <submittedName>
        <fullName evidence="2">Ral guanine nucleotide dissociation stimulator-like 1</fullName>
    </submittedName>
</protein>
<dbReference type="InterPro" id="IPR029071">
    <property type="entry name" value="Ubiquitin-like_domsf"/>
</dbReference>
<proteinExistence type="predicted"/>
<evidence type="ECO:0000259" key="1">
    <source>
        <dbReference type="PROSITE" id="PS50200"/>
    </source>
</evidence>
<keyword evidence="3" id="KW-1185">Reference proteome</keyword>
<dbReference type="Gene3D" id="3.10.20.90">
    <property type="entry name" value="Phosphatidylinositol 3-kinase Catalytic Subunit, Chain A, domain 1"/>
    <property type="match status" value="1"/>
</dbReference>
<dbReference type="InterPro" id="IPR000159">
    <property type="entry name" value="RA_dom"/>
</dbReference>
<reference evidence="2 3" key="1">
    <citation type="submission" date="2024-06" db="EMBL/GenBank/DDBJ databases">
        <title>The draft genome of Grus japonensis, version 3.</title>
        <authorList>
            <person name="Nabeshima K."/>
            <person name="Suzuki S."/>
            <person name="Onuma M."/>
        </authorList>
    </citation>
    <scope>NUCLEOTIDE SEQUENCE [LARGE SCALE GENOMIC DNA]</scope>
    <source>
        <strain evidence="2 3">451A</strain>
    </source>
</reference>
<organism evidence="2 3">
    <name type="scientific">Grus japonensis</name>
    <name type="common">Japanese crane</name>
    <name type="synonym">Red-crowned crane</name>
    <dbReference type="NCBI Taxonomy" id="30415"/>
    <lineage>
        <taxon>Eukaryota</taxon>
        <taxon>Metazoa</taxon>
        <taxon>Chordata</taxon>
        <taxon>Craniata</taxon>
        <taxon>Vertebrata</taxon>
        <taxon>Euteleostomi</taxon>
        <taxon>Archelosauria</taxon>
        <taxon>Archosauria</taxon>
        <taxon>Dinosauria</taxon>
        <taxon>Saurischia</taxon>
        <taxon>Theropoda</taxon>
        <taxon>Coelurosauria</taxon>
        <taxon>Aves</taxon>
        <taxon>Neognathae</taxon>
        <taxon>Neoaves</taxon>
        <taxon>Gruiformes</taxon>
        <taxon>Gruidae</taxon>
        <taxon>Grus</taxon>
    </lineage>
</organism>
<dbReference type="PROSITE" id="PS50200">
    <property type="entry name" value="RA"/>
    <property type="match status" value="1"/>
</dbReference>
<dbReference type="EMBL" id="BAAFJT010000008">
    <property type="protein sequence ID" value="GAB0192719.1"/>
    <property type="molecule type" value="Genomic_DNA"/>
</dbReference>
<evidence type="ECO:0000313" key="2">
    <source>
        <dbReference type="EMBL" id="GAB0192719.1"/>
    </source>
</evidence>
<sequence>MNPAAAETNPPFDWLTSQDKTPAVIQRAMLKHNLESDAVEDYELVQVISEDKELVIPSNANVFYAMNSHVNFDFILRKKASVKGEMKMKSRCSLTFPRTAKRGCWSNRPSKITL</sequence>
<dbReference type="SUPFAM" id="SSF54236">
    <property type="entry name" value="Ubiquitin-like"/>
    <property type="match status" value="1"/>
</dbReference>
<dbReference type="AlphaFoldDB" id="A0ABC9X4W3"/>
<evidence type="ECO:0000313" key="3">
    <source>
        <dbReference type="Proteomes" id="UP001623348"/>
    </source>
</evidence>
<accession>A0ABC9X4W3</accession>